<reference evidence="3" key="2">
    <citation type="journal article" date="2016" name="Genome Announc.">
        <title>Draft Genome Sequences of Two Novel Amoeba-Resistant Intranuclear Bacteria, 'Candidatus Berkiella cookevillensis' and 'Candidatus Berkiella aquae'.</title>
        <authorList>
            <person name="Mehari Y.T."/>
            <person name="Arivett B.A."/>
            <person name="Farone A.L."/>
            <person name="Gunderson J.H."/>
            <person name="Farone M.B."/>
        </authorList>
    </citation>
    <scope>NUCLEOTIDE SEQUENCE</scope>
    <source>
        <strain evidence="3">CC99</strain>
    </source>
</reference>
<dbReference type="EMBL" id="LKHV02000001">
    <property type="protein sequence ID" value="MCS5709338.1"/>
    <property type="molecule type" value="Genomic_DNA"/>
</dbReference>
<dbReference type="GO" id="GO:0015385">
    <property type="term" value="F:sodium:proton antiporter activity"/>
    <property type="evidence" value="ECO:0007669"/>
    <property type="project" value="TreeGrafter"/>
</dbReference>
<dbReference type="RefSeq" id="WP_057624104.1">
    <property type="nucleotide sequence ID" value="NZ_LKHV02000001.1"/>
</dbReference>
<accession>A0A0Q9YEM4</accession>
<dbReference type="PANTHER" id="PTHR34703:SF1">
    <property type="entry name" value="ANTIPORTER SUBUNIT MNHG2-RELATED"/>
    <property type="match status" value="1"/>
</dbReference>
<evidence type="ECO:0000256" key="1">
    <source>
        <dbReference type="SAM" id="Phobius"/>
    </source>
</evidence>
<keyword evidence="4" id="KW-1185">Reference proteome</keyword>
<organism evidence="2">
    <name type="scientific">Candidatus Berkiella cookevillensis</name>
    <dbReference type="NCBI Taxonomy" id="437022"/>
    <lineage>
        <taxon>Bacteria</taxon>
        <taxon>Pseudomonadati</taxon>
        <taxon>Pseudomonadota</taxon>
        <taxon>Gammaproteobacteria</taxon>
        <taxon>Candidatus Berkiellales</taxon>
        <taxon>Candidatus Berkiellaceae</taxon>
        <taxon>Candidatus Berkiella</taxon>
    </lineage>
</organism>
<comment type="caution">
    <text evidence="2">The sequence shown here is derived from an EMBL/GenBank/DDBJ whole genome shotgun (WGS) entry which is preliminary data.</text>
</comment>
<evidence type="ECO:0000313" key="3">
    <source>
        <dbReference type="EMBL" id="MCS5709338.1"/>
    </source>
</evidence>
<dbReference type="InterPro" id="IPR005133">
    <property type="entry name" value="PhaG_MnhG_YufB"/>
</dbReference>
<name>A0A0Q9YEM4_9GAMM</name>
<dbReference type="PATRIC" id="fig|1590042.3.peg.998"/>
<dbReference type="AlphaFoldDB" id="A0A0Q9YEM4"/>
<proteinExistence type="predicted"/>
<dbReference type="STRING" id="437022.CC99x_00977"/>
<dbReference type="PANTHER" id="PTHR34703">
    <property type="entry name" value="ANTIPORTER SUBUNIT MNHG2-RELATED"/>
    <property type="match status" value="1"/>
</dbReference>
<keyword evidence="1" id="KW-1133">Transmembrane helix</keyword>
<dbReference type="NCBIfam" id="TIGR01300">
    <property type="entry name" value="CPA3_mnhG_phaG"/>
    <property type="match status" value="1"/>
</dbReference>
<dbReference type="OrthoDB" id="9813804at2"/>
<protein>
    <submittedName>
        <fullName evidence="3">Monovalent cation/H(+) antiporter subunit G</fullName>
    </submittedName>
    <submittedName>
        <fullName evidence="2">Na(+)/H(+) antiporter subunit G</fullName>
    </submittedName>
</protein>
<dbReference type="Proteomes" id="UP000051494">
    <property type="component" value="Unassembled WGS sequence"/>
</dbReference>
<reference evidence="2" key="1">
    <citation type="submission" date="2015-09" db="EMBL/GenBank/DDBJ databases">
        <title>Draft Genome Sequences of Two Novel Amoeba-resistant Intranuclear Bacteria, Candidatus Berkiella cookevillensis and Candidatus Berkiella aquae.</title>
        <authorList>
            <person name="Mehari Y.T."/>
            <person name="Arivett B.A."/>
            <person name="Farone A.L."/>
            <person name="Gunderson J.H."/>
            <person name="Farone M.B."/>
        </authorList>
    </citation>
    <scope>NUCLEOTIDE SEQUENCE [LARGE SCALE GENOMIC DNA]</scope>
    <source>
        <strain evidence="2">CC99</strain>
    </source>
</reference>
<feature type="transmembrane region" description="Helical" evidence="1">
    <location>
        <begin position="45"/>
        <end position="66"/>
    </location>
</feature>
<evidence type="ECO:0000313" key="4">
    <source>
        <dbReference type="Proteomes" id="UP000051494"/>
    </source>
</evidence>
<reference evidence="3" key="3">
    <citation type="submission" date="2021-06" db="EMBL/GenBank/DDBJ databases">
        <title>Genomic Description and Analysis of Intracellular Bacteria, Candidatus Berkiella cookevillensis and Candidatus Berkiella aquae.</title>
        <authorList>
            <person name="Kidane D.T."/>
            <person name="Mehari Y.T."/>
            <person name="Rice F.C."/>
            <person name="Arivett B.A."/>
            <person name="Farone A.L."/>
            <person name="Berk S.G."/>
            <person name="Farone M.B."/>
        </authorList>
    </citation>
    <scope>NUCLEOTIDE SEQUENCE</scope>
    <source>
        <strain evidence="3">CC99</strain>
    </source>
</reference>
<sequence length="116" mass="12653">MTTVSDLPLWAACLISILCIMGALLTLVGNLGLIRLKSFYERVHAPTLGATLGAGFILVASIIFFSMLESKLNLFCVLIAVFMTITTPATLILVVRAGMYRDRKALFKEENSEQGL</sequence>
<feature type="transmembrane region" description="Helical" evidence="1">
    <location>
        <begin position="72"/>
        <end position="95"/>
    </location>
</feature>
<keyword evidence="1" id="KW-0472">Membrane</keyword>
<gene>
    <name evidence="2" type="primary">mrpG</name>
    <name evidence="3" type="synonym">mnhG</name>
    <name evidence="2" type="ORF">CC99x_00977</name>
    <name evidence="3" type="ORF">CC99x_010525</name>
</gene>
<feature type="transmembrane region" description="Helical" evidence="1">
    <location>
        <begin position="7"/>
        <end position="33"/>
    </location>
</feature>
<evidence type="ECO:0000313" key="2">
    <source>
        <dbReference type="EMBL" id="KRG18987.1"/>
    </source>
</evidence>
<dbReference type="Pfam" id="PF03334">
    <property type="entry name" value="PhaG_MnhG_YufB"/>
    <property type="match status" value="1"/>
</dbReference>
<dbReference type="EMBL" id="LKHV01000004">
    <property type="protein sequence ID" value="KRG18987.1"/>
    <property type="molecule type" value="Genomic_DNA"/>
</dbReference>
<keyword evidence="1" id="KW-0812">Transmembrane</keyword>